<evidence type="ECO:0000256" key="2">
    <source>
        <dbReference type="ARBA" id="ARBA00022737"/>
    </source>
</evidence>
<evidence type="ECO:0000313" key="7">
    <source>
        <dbReference type="Proteomes" id="UP001634007"/>
    </source>
</evidence>
<keyword evidence="2" id="KW-0677">Repeat</keyword>
<dbReference type="InterPro" id="IPR057135">
    <property type="entry name" value="At4g27190-like_LRR"/>
</dbReference>
<organism evidence="6 7">
    <name type="scientific">Eucalyptus globulus</name>
    <name type="common">Tasmanian blue gum</name>
    <dbReference type="NCBI Taxonomy" id="34317"/>
    <lineage>
        <taxon>Eukaryota</taxon>
        <taxon>Viridiplantae</taxon>
        <taxon>Streptophyta</taxon>
        <taxon>Embryophyta</taxon>
        <taxon>Tracheophyta</taxon>
        <taxon>Spermatophyta</taxon>
        <taxon>Magnoliopsida</taxon>
        <taxon>eudicotyledons</taxon>
        <taxon>Gunneridae</taxon>
        <taxon>Pentapetalae</taxon>
        <taxon>rosids</taxon>
        <taxon>malvids</taxon>
        <taxon>Myrtales</taxon>
        <taxon>Myrtaceae</taxon>
        <taxon>Myrtoideae</taxon>
        <taxon>Eucalypteae</taxon>
        <taxon>Eucalyptus</taxon>
    </lineage>
</organism>
<protein>
    <recommendedName>
        <fullName evidence="8">NB-ARC domain-containing protein</fullName>
    </recommendedName>
</protein>
<accession>A0ABD3KQ82</accession>
<name>A0ABD3KQ82_EUCGL</name>
<keyword evidence="7" id="KW-1185">Reference proteome</keyword>
<dbReference type="Pfam" id="PF23247">
    <property type="entry name" value="LRR_RPS2"/>
    <property type="match status" value="1"/>
</dbReference>
<dbReference type="InterPro" id="IPR032675">
    <property type="entry name" value="LRR_dom_sf"/>
</dbReference>
<proteinExistence type="predicted"/>
<feature type="region of interest" description="Disordered" evidence="3">
    <location>
        <begin position="84"/>
        <end position="107"/>
    </location>
</feature>
<gene>
    <name evidence="6" type="ORF">ACJRO7_017457</name>
</gene>
<sequence>MAKKTSNSASHNGSCYGVIWVRGCNYEGKPLVEYIAIQLSVVPSDDEWEEDDNTEMEQQEQEKALENLKWRIQEKLKLMKTAKLDQMKTSKPEEEKTAKVDQKDAPGDEKGPYILVVLDDFDNMHFPRALCRPPPSVSGETTGFERLSAAIGKGSQGRPGVIIMIAEAINRVKDSELDNAVEEMASIIKSADNAKLWQHVYQMLPSTLSKCCWHCRYLFVHHNKIHYNELTAHWLLEGYFGHHDHYETAYEEAHHTLMEFKVRGFLKEKEDSYITMDSDALGVEDHRRDGLSGSAPVGVASVLGDHRWAGLGRVIQSDGMIKTSSKKSDEMSTLFIDGARFRREVPETFLQHKNQLKVLVIINPMFEKVPSQLAELKELQVLVLRGCHILKSVDEIHKLTNLLVLEISGACMVKQIRDDIFEHMKDLRSLNLSEVGIWWLPASLLNRSELRWLILRKCPNLNQLCDTSLLKKKEAASESVLLLAKLEVLDFSGSDSFWSIQVKNLSPLEKLQILNLSKTRIGRLPFLNLGELTRLVLGDCPSLARLPTLKPLTKLKILDLSMTTCLKEVQDDPQETKTDFRVLDLTGSAVNKLPLNISSLSHLLLSSCVHLCKLPSTQGLPGLEELNLCDASALEEFEDGSFEHLNSLRRLILSNTKIKALPSLSQPSELRLLLLKNCKFLTKLQNLPSLQKLEVLDLSGSSELVITSNDSFRGMSRLKTVNLSETKIESLPRSCQPPNIKLEFLHHMSKLRILNLSEIEFEELPSLSYLTNLRELSLRGCSCKVLELDALKELELLDLLGTKVESLPWLETFRKLQQLLLGDCADLESLENLKSLTELEVLDLSGTKIQEFPYGISDLISLKKLNLQDMKHMKEIDWRKIKYVPEEFNLGGCGSLSSEIPESSDWPSISICGTRFFQFVEENPMLWDTCFQKFHFSVWLPKNSDGRIYDRGDRSLLMDIESQGRFPYHKEPGQYLEIHGSYSKFNLPECVLELSDHISLTDDSSLRNLSELVKENLRSIKSCWLDRCKGISSIVDGEGDARASGKLYSLYLCNLSSLSCVCDDSVQSEVFGGLKHFLPKKLETLQIKFCEKMERLVNPDMPVECNLQTLDLLELPKLKRIRVMMVSLRVLKVRQCPDLENLEEVLGGAENLEVLHIFHAAMLERICSQTMKPGSFKNLKQLKIQSCPRLEQVSPSSELPPNLEILEIDSCDSLKTIFGGSFAGTSLKRLKLCNLPSLSSTVFIVPHQCHVVSNCQNLQIDRFS</sequence>
<keyword evidence="1" id="KW-0433">Leucine-rich repeat</keyword>
<evidence type="ECO:0000313" key="6">
    <source>
        <dbReference type="EMBL" id="KAL3741976.1"/>
    </source>
</evidence>
<reference evidence="6 7" key="1">
    <citation type="submission" date="2024-11" db="EMBL/GenBank/DDBJ databases">
        <title>Chromosome-level genome assembly of Eucalyptus globulus Labill. provides insights into its genome evolution.</title>
        <authorList>
            <person name="Li X."/>
        </authorList>
    </citation>
    <scope>NUCLEOTIDE SEQUENCE [LARGE SCALE GENOMIC DNA]</scope>
    <source>
        <strain evidence="6">CL2024</strain>
        <tissue evidence="6">Fresh tender leaves</tissue>
    </source>
</reference>
<dbReference type="AlphaFoldDB" id="A0ABD3KQ82"/>
<evidence type="ECO:0000256" key="1">
    <source>
        <dbReference type="ARBA" id="ARBA00022614"/>
    </source>
</evidence>
<evidence type="ECO:0000256" key="3">
    <source>
        <dbReference type="SAM" id="MobiDB-lite"/>
    </source>
</evidence>
<dbReference type="EMBL" id="JBJKBG010000004">
    <property type="protein sequence ID" value="KAL3741976.1"/>
    <property type="molecule type" value="Genomic_DNA"/>
</dbReference>
<dbReference type="Pfam" id="PF25013">
    <property type="entry name" value="LRR_Zer-1"/>
    <property type="match status" value="1"/>
</dbReference>
<dbReference type="Pfam" id="PF13855">
    <property type="entry name" value="LRR_8"/>
    <property type="match status" value="1"/>
</dbReference>
<dbReference type="SUPFAM" id="SSF52058">
    <property type="entry name" value="L domain-like"/>
    <property type="match status" value="3"/>
</dbReference>
<dbReference type="InterPro" id="IPR003591">
    <property type="entry name" value="Leu-rich_rpt_typical-subtyp"/>
</dbReference>
<dbReference type="PANTHER" id="PTHR47186:SF15">
    <property type="entry name" value="NB-ARC DOMAIN-CONTAINING PROTEIN"/>
    <property type="match status" value="1"/>
</dbReference>
<dbReference type="SMART" id="SM00369">
    <property type="entry name" value="LRR_TYP"/>
    <property type="match status" value="8"/>
</dbReference>
<dbReference type="PANTHER" id="PTHR47186">
    <property type="entry name" value="LEUCINE-RICH REPEAT-CONTAINING PROTEIN 57"/>
    <property type="match status" value="1"/>
</dbReference>
<feature type="domain" description="Zer-1-like leucine-rich repeats region" evidence="5">
    <location>
        <begin position="504"/>
        <end position="565"/>
    </location>
</feature>
<evidence type="ECO:0000259" key="4">
    <source>
        <dbReference type="Pfam" id="PF23247"/>
    </source>
</evidence>
<evidence type="ECO:0008006" key="8">
    <source>
        <dbReference type="Google" id="ProtNLM"/>
    </source>
</evidence>
<dbReference type="InterPro" id="IPR056845">
    <property type="entry name" value="LRR_Zer-1"/>
</dbReference>
<evidence type="ECO:0000259" key="5">
    <source>
        <dbReference type="Pfam" id="PF25013"/>
    </source>
</evidence>
<dbReference type="Proteomes" id="UP001634007">
    <property type="component" value="Unassembled WGS sequence"/>
</dbReference>
<comment type="caution">
    <text evidence="6">The sequence shown here is derived from an EMBL/GenBank/DDBJ whole genome shotgun (WGS) entry which is preliminary data.</text>
</comment>
<feature type="domain" description="Disease resistance protein At4g27190-like leucine-rich repeats" evidence="4">
    <location>
        <begin position="1160"/>
        <end position="1261"/>
    </location>
</feature>
<dbReference type="Gene3D" id="3.80.10.10">
    <property type="entry name" value="Ribonuclease Inhibitor"/>
    <property type="match status" value="5"/>
</dbReference>
<dbReference type="InterPro" id="IPR001611">
    <property type="entry name" value="Leu-rich_rpt"/>
</dbReference>